<feature type="chain" id="PRO_5046790768" evidence="3">
    <location>
        <begin position="25"/>
        <end position="655"/>
    </location>
</feature>
<keyword evidence="3" id="KW-0732">Signal</keyword>
<sequence length="655" mass="65415">MNNKNNYTRASLALLLAAALSACGGGGGNPGATTGSGGTGGTGGGTGGSGPVVPAGPTVTTSFVNASGQASNSLTGATPLTVRAVVRNQAGQPVPNAIVSFATDPELAVFSPSAGTSLTDASGVATVTLRTASLAAGGAGKVTATAVVAGTTVTSEANYSVGATALTFSALRLSKPSIAAYDSTDIAVDVLANGALYTAQGVTVRLTSACVAAGKATLAATATTTGGTAKAVYRDQGCGNNDIITASADGVTTPATASLQIAPPAAASVQFVSAIPDDKSIVIQGQGGINRTETATLRFRVFDIFDRPLVGQRVDFSVAPEGAVTLNKLTDTTDQNGEVITTVNSRSTPTTFRVQATLPQTATASRPNISTTSDSIVVTTGLPVQRSVSLSVGTSNLEGWNYDSGPLVPATTFNILLADQFGNPVADGTPVVFQTNMGAIGSSSRGGCNTLNGGCSVEFRTQNPRLPLPNTPVTPCNTGPGSSPDATRRGVATICASTTDGTVTQFAKSAVFFSGPYAEHVFLGDATTALPRNQTVAIGPVPADVPLVFTLQLNDLNLNPMPAGSTVQVTGIANGSVVGVVPGTVPNILPHNASGVDDPTGNTVAGRQGSTHRFTISSSGTKPCTAGSVATFDVTVTTPKGNTTLIPFRVTFSCP</sequence>
<accession>A0ABV6FD88</accession>
<proteinExistence type="inferred from homology"/>
<feature type="compositionally biased region" description="Polar residues" evidence="2">
    <location>
        <begin position="473"/>
        <end position="485"/>
    </location>
</feature>
<evidence type="ECO:0000256" key="1">
    <source>
        <dbReference type="ARBA" id="ARBA00010116"/>
    </source>
</evidence>
<evidence type="ECO:0000313" key="6">
    <source>
        <dbReference type="Proteomes" id="UP001589773"/>
    </source>
</evidence>
<comment type="similarity">
    <text evidence="1">Belongs to the intimin/invasin family.</text>
</comment>
<evidence type="ECO:0000259" key="4">
    <source>
        <dbReference type="SMART" id="SM00634"/>
    </source>
</evidence>
<evidence type="ECO:0000313" key="5">
    <source>
        <dbReference type="EMBL" id="MFC0251487.1"/>
    </source>
</evidence>
<keyword evidence="6" id="KW-1185">Reference proteome</keyword>
<dbReference type="PROSITE" id="PS51257">
    <property type="entry name" value="PROKAR_LIPOPROTEIN"/>
    <property type="match status" value="1"/>
</dbReference>
<dbReference type="InterPro" id="IPR008964">
    <property type="entry name" value="Invasin/intimin_cell_adhesion"/>
</dbReference>
<evidence type="ECO:0000256" key="3">
    <source>
        <dbReference type="SAM" id="SignalP"/>
    </source>
</evidence>
<dbReference type="EMBL" id="JBHLWP010000007">
    <property type="protein sequence ID" value="MFC0251487.1"/>
    <property type="molecule type" value="Genomic_DNA"/>
</dbReference>
<feature type="compositionally biased region" description="Gly residues" evidence="2">
    <location>
        <begin position="34"/>
        <end position="50"/>
    </location>
</feature>
<feature type="region of interest" description="Disordered" evidence="2">
    <location>
        <begin position="462"/>
        <end position="488"/>
    </location>
</feature>
<evidence type="ECO:0000256" key="2">
    <source>
        <dbReference type="SAM" id="MobiDB-lite"/>
    </source>
</evidence>
<dbReference type="SUPFAM" id="SSF49373">
    <property type="entry name" value="Invasin/intimin cell-adhesion fragments"/>
    <property type="match status" value="2"/>
</dbReference>
<gene>
    <name evidence="5" type="ORF">ACFFJK_06245</name>
</gene>
<dbReference type="InterPro" id="IPR003344">
    <property type="entry name" value="Big_1_dom"/>
</dbReference>
<comment type="caution">
    <text evidence="5">The sequence shown here is derived from an EMBL/GenBank/DDBJ whole genome shotgun (WGS) entry which is preliminary data.</text>
</comment>
<dbReference type="RefSeq" id="WP_379678315.1">
    <property type="nucleotide sequence ID" value="NZ_JBHLWP010000007.1"/>
</dbReference>
<dbReference type="InterPro" id="IPR013783">
    <property type="entry name" value="Ig-like_fold"/>
</dbReference>
<name>A0ABV6FD88_9BURK</name>
<protein>
    <submittedName>
        <fullName evidence="5">Ig-like domain-containing protein</fullName>
    </submittedName>
</protein>
<feature type="domain" description="Big-1" evidence="4">
    <location>
        <begin position="270"/>
        <end position="376"/>
    </location>
</feature>
<feature type="region of interest" description="Disordered" evidence="2">
    <location>
        <begin position="34"/>
        <end position="56"/>
    </location>
</feature>
<reference evidence="5 6" key="1">
    <citation type="submission" date="2024-09" db="EMBL/GenBank/DDBJ databases">
        <authorList>
            <person name="Sun Q."/>
            <person name="Mori K."/>
        </authorList>
    </citation>
    <scope>NUCLEOTIDE SEQUENCE [LARGE SCALE GENOMIC DNA]</scope>
    <source>
        <strain evidence="5 6">CCM 7792</strain>
    </source>
</reference>
<dbReference type="SMART" id="SM00634">
    <property type="entry name" value="BID_1"/>
    <property type="match status" value="2"/>
</dbReference>
<feature type="signal peptide" evidence="3">
    <location>
        <begin position="1"/>
        <end position="24"/>
    </location>
</feature>
<feature type="domain" description="Big-1" evidence="4">
    <location>
        <begin position="58"/>
        <end position="156"/>
    </location>
</feature>
<dbReference type="Gene3D" id="2.60.40.10">
    <property type="entry name" value="Immunoglobulins"/>
    <property type="match status" value="2"/>
</dbReference>
<dbReference type="Proteomes" id="UP001589773">
    <property type="component" value="Unassembled WGS sequence"/>
</dbReference>
<organism evidence="5 6">
    <name type="scientific">Massilia consociata</name>
    <dbReference type="NCBI Taxonomy" id="760117"/>
    <lineage>
        <taxon>Bacteria</taxon>
        <taxon>Pseudomonadati</taxon>
        <taxon>Pseudomonadota</taxon>
        <taxon>Betaproteobacteria</taxon>
        <taxon>Burkholderiales</taxon>
        <taxon>Oxalobacteraceae</taxon>
        <taxon>Telluria group</taxon>
        <taxon>Massilia</taxon>
    </lineage>
</organism>